<dbReference type="AlphaFoldDB" id="A0A1H1RLL6"/>
<reference evidence="10" key="1">
    <citation type="submission" date="2016-10" db="EMBL/GenBank/DDBJ databases">
        <authorList>
            <person name="Varghese N."/>
            <person name="Submissions S."/>
        </authorList>
    </citation>
    <scope>NUCLEOTIDE SEQUENCE [LARGE SCALE GENOMIC DNA]</scope>
    <source>
        <strain evidence="10">NRRL B-51270</strain>
    </source>
</reference>
<organism evidence="9 10">
    <name type="scientific">Halopseudomonas xinjiangensis</name>
    <dbReference type="NCBI Taxonomy" id="487184"/>
    <lineage>
        <taxon>Bacteria</taxon>
        <taxon>Pseudomonadati</taxon>
        <taxon>Pseudomonadota</taxon>
        <taxon>Gammaproteobacteria</taxon>
        <taxon>Pseudomonadales</taxon>
        <taxon>Pseudomonadaceae</taxon>
        <taxon>Halopseudomonas</taxon>
    </lineage>
</organism>
<evidence type="ECO:0000256" key="8">
    <source>
        <dbReference type="SAM" id="Phobius"/>
    </source>
</evidence>
<keyword evidence="7" id="KW-0813">Transport</keyword>
<protein>
    <submittedName>
        <fullName evidence="9">Biopolymer transport protein ExbD</fullName>
    </submittedName>
</protein>
<dbReference type="Proteomes" id="UP000243207">
    <property type="component" value="Chromosome I"/>
</dbReference>
<dbReference type="GO" id="GO:0005886">
    <property type="term" value="C:plasma membrane"/>
    <property type="evidence" value="ECO:0007669"/>
    <property type="project" value="UniProtKB-SubCell"/>
</dbReference>
<keyword evidence="10" id="KW-1185">Reference proteome</keyword>
<keyword evidence="7" id="KW-0653">Protein transport</keyword>
<dbReference type="EMBL" id="LT629736">
    <property type="protein sequence ID" value="SDS36651.1"/>
    <property type="molecule type" value="Genomic_DNA"/>
</dbReference>
<dbReference type="GO" id="GO:0015031">
    <property type="term" value="P:protein transport"/>
    <property type="evidence" value="ECO:0007669"/>
    <property type="project" value="UniProtKB-KW"/>
</dbReference>
<evidence type="ECO:0000313" key="10">
    <source>
        <dbReference type="Proteomes" id="UP000243207"/>
    </source>
</evidence>
<evidence type="ECO:0000256" key="6">
    <source>
        <dbReference type="ARBA" id="ARBA00023136"/>
    </source>
</evidence>
<evidence type="ECO:0000256" key="4">
    <source>
        <dbReference type="ARBA" id="ARBA00022692"/>
    </source>
</evidence>
<gene>
    <name evidence="9" type="ORF">SAMN05216421_1393</name>
</gene>
<dbReference type="PANTHER" id="PTHR30558">
    <property type="entry name" value="EXBD MEMBRANE COMPONENT OF PMF-DRIVEN MACROMOLECULE IMPORT SYSTEM"/>
    <property type="match status" value="1"/>
</dbReference>
<evidence type="ECO:0000256" key="3">
    <source>
        <dbReference type="ARBA" id="ARBA00022475"/>
    </source>
</evidence>
<dbReference type="STRING" id="487184.SAMN05216421_1393"/>
<evidence type="ECO:0000256" key="2">
    <source>
        <dbReference type="ARBA" id="ARBA00005811"/>
    </source>
</evidence>
<sequence>MNFRRQKLDEVGVNLTPLIDVVFLLLIFFMVSTTFTRETQLKIDLPQAGSGETVDSAAPQQIEVTISAAGETAINDKVLIDPSLEKLMAALQRESAGNNNLPVIITADAQTPHQAVITAMDAAGQLGFGRLRLTTSQMEAGGSQ</sequence>
<comment type="subcellular location">
    <subcellularLocation>
        <location evidence="1">Cell membrane</location>
        <topology evidence="1">Single-pass membrane protein</topology>
    </subcellularLocation>
    <subcellularLocation>
        <location evidence="7">Cell membrane</location>
        <topology evidence="7">Single-pass type II membrane protein</topology>
    </subcellularLocation>
</comment>
<dbReference type="Gene3D" id="3.30.420.270">
    <property type="match status" value="1"/>
</dbReference>
<dbReference type="OrthoDB" id="9793581at2"/>
<dbReference type="GO" id="GO:0022857">
    <property type="term" value="F:transmembrane transporter activity"/>
    <property type="evidence" value="ECO:0007669"/>
    <property type="project" value="InterPro"/>
</dbReference>
<evidence type="ECO:0000256" key="5">
    <source>
        <dbReference type="ARBA" id="ARBA00022989"/>
    </source>
</evidence>
<comment type="similarity">
    <text evidence="2 7">Belongs to the ExbD/TolR family.</text>
</comment>
<evidence type="ECO:0000256" key="1">
    <source>
        <dbReference type="ARBA" id="ARBA00004162"/>
    </source>
</evidence>
<name>A0A1H1RLL6_9GAMM</name>
<dbReference type="RefSeq" id="WP_093392517.1">
    <property type="nucleotide sequence ID" value="NZ_LT629736.1"/>
</dbReference>
<dbReference type="InterPro" id="IPR003400">
    <property type="entry name" value="ExbD"/>
</dbReference>
<evidence type="ECO:0000256" key="7">
    <source>
        <dbReference type="RuleBase" id="RU003879"/>
    </source>
</evidence>
<keyword evidence="5 8" id="KW-1133">Transmembrane helix</keyword>
<proteinExistence type="inferred from homology"/>
<keyword evidence="4 7" id="KW-0812">Transmembrane</keyword>
<dbReference type="Pfam" id="PF02472">
    <property type="entry name" value="ExbD"/>
    <property type="match status" value="1"/>
</dbReference>
<feature type="transmembrane region" description="Helical" evidence="8">
    <location>
        <begin position="12"/>
        <end position="31"/>
    </location>
</feature>
<evidence type="ECO:0000313" key="9">
    <source>
        <dbReference type="EMBL" id="SDS36651.1"/>
    </source>
</evidence>
<keyword evidence="3" id="KW-1003">Cell membrane</keyword>
<keyword evidence="6 8" id="KW-0472">Membrane</keyword>
<dbReference type="PANTHER" id="PTHR30558:SF3">
    <property type="entry name" value="BIOPOLYMER TRANSPORT PROTEIN EXBD-RELATED"/>
    <property type="match status" value="1"/>
</dbReference>
<accession>A0A1H1RLL6</accession>